<feature type="compositionally biased region" description="Basic and acidic residues" evidence="2">
    <location>
        <begin position="137"/>
        <end position="151"/>
    </location>
</feature>
<evidence type="ECO:0000256" key="1">
    <source>
        <dbReference type="ARBA" id="ARBA00009313"/>
    </source>
</evidence>
<feature type="compositionally biased region" description="Basic and acidic residues" evidence="2">
    <location>
        <begin position="181"/>
        <end position="190"/>
    </location>
</feature>
<protein>
    <submittedName>
        <fullName evidence="4">As-induced vulval development antagonist-domain-containing protein</fullName>
    </submittedName>
</protein>
<dbReference type="PANTHER" id="PTHR13087">
    <property type="entry name" value="NF-KAPPA B ACTIVATING PROTEIN"/>
    <property type="match status" value="1"/>
</dbReference>
<accession>A0A9P3GQS7</accession>
<comment type="similarity">
    <text evidence="1">Belongs to the NKAP family.</text>
</comment>
<proteinExistence type="inferred from homology"/>
<dbReference type="GO" id="GO:0010468">
    <property type="term" value="P:regulation of gene expression"/>
    <property type="evidence" value="ECO:0007669"/>
    <property type="project" value="TreeGrafter"/>
</dbReference>
<feature type="compositionally biased region" description="Basic and acidic residues" evidence="2">
    <location>
        <begin position="49"/>
        <end position="128"/>
    </location>
</feature>
<dbReference type="Pfam" id="PF06047">
    <property type="entry name" value="Nkap_C"/>
    <property type="match status" value="1"/>
</dbReference>
<keyword evidence="5" id="KW-1185">Reference proteome</keyword>
<feature type="compositionally biased region" description="Basic residues" evidence="2">
    <location>
        <begin position="39"/>
        <end position="48"/>
    </location>
</feature>
<evidence type="ECO:0000256" key="2">
    <source>
        <dbReference type="SAM" id="MobiDB-lite"/>
    </source>
</evidence>
<dbReference type="InterPro" id="IPR040466">
    <property type="entry name" value="NKAP"/>
</dbReference>
<dbReference type="GO" id="GO:0005634">
    <property type="term" value="C:nucleus"/>
    <property type="evidence" value="ECO:0007669"/>
    <property type="project" value="TreeGrafter"/>
</dbReference>
<feature type="compositionally biased region" description="Basic residues" evidence="2">
    <location>
        <begin position="300"/>
        <end position="314"/>
    </location>
</feature>
<sequence length="508" mass="59133">MATIHPSRLALVPQGLRDTNTRTRDAPPHQSSRQPSPPRYKRRSPSRSRSRDRGYKRDAPGESNGRRDDGDDRRNGDKSRRTRARADDYFDSERDDDRARGRGRERSRSLDRERDREREDRRPADVNRARRPSPEYSEYRRPSPPHMREETPPAAPWRQQENMYPGKRDRAPLGVGPGFLDSRRKQREENTFSIWPPSPKGPSRSSASPERRHKKSKKRRRNDSVSSSTDSEEERRRRERKERKKAKKHKERHHDKDRHRKSRSRSVRKYSDSEDEDRYRRSRYKGRRSRSRTISEERRRSRSRERSHRSKTRTKSPADRPPTSDDEDQWVEKPSTSLLAAASGSSKGKEAMAPPRVPASTSGTMLSGDRDAEDDSDDEVGPQPLDMPSKTRKIDERQYGGALLRGEGSAMAAFLQDGTDVRIPRRGEIGLTSNEIESYETVGYVMSGSRHRRMNAVRMRKENQVISAEEKRGILQLQREERERREAILREEFQELVKDKLKSAGPAK</sequence>
<dbReference type="PANTHER" id="PTHR13087:SF0">
    <property type="entry name" value="NFKB ACTIVATING PROTEIN LIKE"/>
    <property type="match status" value="1"/>
</dbReference>
<dbReference type="GO" id="GO:0003682">
    <property type="term" value="F:chromatin binding"/>
    <property type="evidence" value="ECO:0007669"/>
    <property type="project" value="InterPro"/>
</dbReference>
<gene>
    <name evidence="4" type="ORF">PsYK624_139650</name>
</gene>
<organism evidence="4 5">
    <name type="scientific">Phanerochaete sordida</name>
    <dbReference type="NCBI Taxonomy" id="48140"/>
    <lineage>
        <taxon>Eukaryota</taxon>
        <taxon>Fungi</taxon>
        <taxon>Dikarya</taxon>
        <taxon>Basidiomycota</taxon>
        <taxon>Agaricomycotina</taxon>
        <taxon>Agaricomycetes</taxon>
        <taxon>Polyporales</taxon>
        <taxon>Phanerochaetaceae</taxon>
        <taxon>Phanerochaete</taxon>
    </lineage>
</organism>
<feature type="compositionally biased region" description="Basic residues" evidence="2">
    <location>
        <begin position="211"/>
        <end position="221"/>
    </location>
</feature>
<dbReference type="InterPro" id="IPR009269">
    <property type="entry name" value="NKAP_C"/>
</dbReference>
<evidence type="ECO:0000313" key="4">
    <source>
        <dbReference type="EMBL" id="GJE97744.1"/>
    </source>
</evidence>
<feature type="domain" description="NF-kappa-B-activating protein C-terminal" evidence="3">
    <location>
        <begin position="397"/>
        <end position="498"/>
    </location>
</feature>
<dbReference type="Proteomes" id="UP000703269">
    <property type="component" value="Unassembled WGS sequence"/>
</dbReference>
<feature type="compositionally biased region" description="Acidic residues" evidence="2">
    <location>
        <begin position="371"/>
        <end position="380"/>
    </location>
</feature>
<feature type="region of interest" description="Disordered" evidence="2">
    <location>
        <begin position="1"/>
        <end position="395"/>
    </location>
</feature>
<reference evidence="4 5" key="1">
    <citation type="submission" date="2021-08" db="EMBL/GenBank/DDBJ databases">
        <title>Draft Genome Sequence of Phanerochaete sordida strain YK-624.</title>
        <authorList>
            <person name="Mori T."/>
            <person name="Dohra H."/>
            <person name="Suzuki T."/>
            <person name="Kawagishi H."/>
            <person name="Hirai H."/>
        </authorList>
    </citation>
    <scope>NUCLEOTIDE SEQUENCE [LARGE SCALE GENOMIC DNA]</scope>
    <source>
        <strain evidence="4 5">YK-624</strain>
    </source>
</reference>
<dbReference type="EMBL" id="BPQB01000076">
    <property type="protein sequence ID" value="GJE97744.1"/>
    <property type="molecule type" value="Genomic_DNA"/>
</dbReference>
<evidence type="ECO:0000313" key="5">
    <source>
        <dbReference type="Proteomes" id="UP000703269"/>
    </source>
</evidence>
<evidence type="ECO:0000259" key="3">
    <source>
        <dbReference type="Pfam" id="PF06047"/>
    </source>
</evidence>
<feature type="compositionally biased region" description="Low complexity" evidence="2">
    <location>
        <begin position="335"/>
        <end position="346"/>
    </location>
</feature>
<dbReference type="AlphaFoldDB" id="A0A9P3GQS7"/>
<comment type="caution">
    <text evidence="4">The sequence shown here is derived from an EMBL/GenBank/DDBJ whole genome shotgun (WGS) entry which is preliminary data.</text>
</comment>
<name>A0A9P3GQS7_9APHY</name>
<feature type="compositionally biased region" description="Basic residues" evidence="2">
    <location>
        <begin position="237"/>
        <end position="268"/>
    </location>
</feature>
<feature type="compositionally biased region" description="Basic residues" evidence="2">
    <location>
        <begin position="280"/>
        <end position="291"/>
    </location>
</feature>
<dbReference type="OrthoDB" id="273141at2759"/>